<dbReference type="InterPro" id="IPR000719">
    <property type="entry name" value="Prot_kinase_dom"/>
</dbReference>
<dbReference type="EC" id="2.7.11.1" evidence="4"/>
<dbReference type="eggNOG" id="KOG0583">
    <property type="taxonomic scope" value="Eukaryota"/>
</dbReference>
<keyword evidence="11" id="KW-0539">Nucleus</keyword>
<dbReference type="InterPro" id="IPR008271">
    <property type="entry name" value="Ser/Thr_kinase_AS"/>
</dbReference>
<dbReference type="FunFam" id="1.10.510.10:FF:001222">
    <property type="entry name" value="Serine/threonine-protein kinase ppk25"/>
    <property type="match status" value="1"/>
</dbReference>
<comment type="subcellular location">
    <subcellularLocation>
        <location evidence="2">Cytoplasm</location>
    </subcellularLocation>
    <subcellularLocation>
        <location evidence="1">Nucleus</location>
    </subcellularLocation>
</comment>
<dbReference type="OrthoDB" id="193931at2759"/>
<dbReference type="EMBL" id="KE504172">
    <property type="protein sequence ID" value="EPS97816.1"/>
    <property type="molecule type" value="Genomic_DNA"/>
</dbReference>
<dbReference type="Pfam" id="PF00069">
    <property type="entry name" value="Pkinase"/>
    <property type="match status" value="1"/>
</dbReference>
<dbReference type="HOGENOM" id="CLU_000288_59_3_1"/>
<dbReference type="InterPro" id="IPR032270">
    <property type="entry name" value="AMPK_C"/>
</dbReference>
<dbReference type="CDD" id="cd14334">
    <property type="entry name" value="UBA_SNF1_fungi"/>
    <property type="match status" value="1"/>
</dbReference>
<dbReference type="InterPro" id="IPR013896">
    <property type="entry name" value="SNF1_UBA"/>
</dbReference>
<comment type="catalytic activity">
    <reaction evidence="13">
        <text>L-threonyl-[protein] + ATP = O-phospho-L-threonyl-[protein] + ADP + H(+)</text>
        <dbReference type="Rhea" id="RHEA:46608"/>
        <dbReference type="Rhea" id="RHEA-COMP:11060"/>
        <dbReference type="Rhea" id="RHEA-COMP:11605"/>
        <dbReference type="ChEBI" id="CHEBI:15378"/>
        <dbReference type="ChEBI" id="CHEBI:30013"/>
        <dbReference type="ChEBI" id="CHEBI:30616"/>
        <dbReference type="ChEBI" id="CHEBI:61977"/>
        <dbReference type="ChEBI" id="CHEBI:456216"/>
        <dbReference type="EC" id="2.7.11.1"/>
    </reaction>
</comment>
<evidence type="ECO:0000256" key="9">
    <source>
        <dbReference type="ARBA" id="ARBA00022777"/>
    </source>
</evidence>
<dbReference type="PANTHER" id="PTHR24346:SF110">
    <property type="entry name" value="NON-SPECIFIC SERINE_THREONINE PROTEIN KINASE"/>
    <property type="match status" value="1"/>
</dbReference>
<dbReference type="PROSITE" id="PS50011">
    <property type="entry name" value="PROTEIN_KINASE_DOM"/>
    <property type="match status" value="1"/>
</dbReference>
<keyword evidence="8" id="KW-0547">Nucleotide-binding</keyword>
<dbReference type="GO" id="GO:0005737">
    <property type="term" value="C:cytoplasm"/>
    <property type="evidence" value="ECO:0007669"/>
    <property type="project" value="UniProtKB-SubCell"/>
</dbReference>
<evidence type="ECO:0000256" key="2">
    <source>
        <dbReference type="ARBA" id="ARBA00004496"/>
    </source>
</evidence>
<keyword evidence="5" id="KW-0963">Cytoplasm</keyword>
<keyword evidence="7" id="KW-0808">Transferase</keyword>
<evidence type="ECO:0000256" key="5">
    <source>
        <dbReference type="ARBA" id="ARBA00022490"/>
    </source>
</evidence>
<keyword evidence="6" id="KW-0723">Serine/threonine-protein kinase</keyword>
<keyword evidence="17" id="KW-1185">Reference proteome</keyword>
<dbReference type="Pfam" id="PF16579">
    <property type="entry name" value="AdenylateSensor"/>
    <property type="match status" value="1"/>
</dbReference>
<gene>
    <name evidence="16" type="ORF">FOMPIDRAFT_1149531</name>
</gene>
<dbReference type="STRING" id="743788.S8DXQ3"/>
<accession>S8DXQ3</accession>
<dbReference type="AlphaFoldDB" id="S8DXQ3"/>
<dbReference type="FunCoup" id="S8DXQ3">
    <property type="interactions" value="588"/>
</dbReference>
<comment type="catalytic activity">
    <reaction evidence="14">
        <text>L-seryl-[protein] + ATP = O-phospho-L-seryl-[protein] + ADP + H(+)</text>
        <dbReference type="Rhea" id="RHEA:17989"/>
        <dbReference type="Rhea" id="RHEA-COMP:9863"/>
        <dbReference type="Rhea" id="RHEA-COMP:11604"/>
        <dbReference type="ChEBI" id="CHEBI:15378"/>
        <dbReference type="ChEBI" id="CHEBI:29999"/>
        <dbReference type="ChEBI" id="CHEBI:30616"/>
        <dbReference type="ChEBI" id="CHEBI:83421"/>
        <dbReference type="ChEBI" id="CHEBI:456216"/>
        <dbReference type="EC" id="2.7.11.1"/>
    </reaction>
</comment>
<dbReference type="SMART" id="SM00220">
    <property type="entry name" value="S_TKc"/>
    <property type="match status" value="1"/>
</dbReference>
<sequence>MAESIPHTFPASKLGEYKVIEEIAEGTFGKVKMALHTITGHKVAMKFISKQVIAATKTKNRVQREVEYMRMLRHPHIIKLYEVISTSTDIIIVLEYAGGELFNYIVEHGRMSENKARRFYQQIISGIEYSHRLKIVHRDLKPENVLLDADLNVKIADFGLSNEIKDGDFLKTSCGSPNYAAPEVIRGGLYTGPEIDVWSCGVILYVMLCGRLPFEDEDVQSLFTKISQGVYNMPGYLSHEAQDLISRMLAVDPVKRITVPEILQHPFFTADLPRYLQPLPPKPTVLPTLSSLVTPPVKALDFEMIDGLGRIEEDVVDELAARMEGVDKEDVWESLRRDDGPQGNAVKVAYMLLRDKRRLGRDLAAFEEQERDAQLAVMDPRNLLSPSVLSPGPPDLEENPFENEFGEYDDEDLDDGLDFSTPQETEINNFAVLNSSLPEQLPEPHHLASYASAKRQPIKEKKQHRTKWHFGIRSRSPPMEVMLEIYRTLKSLGMEWKAKKDLGRLGGVRRTGENAHIERNRELDAPHYVDLRAASSIYFIETRARVQDVVVLMNLQLYMVDSINYLVDFHHKKTYKASTEPGAGKFDMAHPDLTLSETASLESSRSLKEINIKEDEIVSPFVFMDVACRLILELAGGGE</sequence>
<dbReference type="PROSITE" id="PS00108">
    <property type="entry name" value="PROTEIN_KINASE_ST"/>
    <property type="match status" value="1"/>
</dbReference>
<evidence type="ECO:0000313" key="17">
    <source>
        <dbReference type="Proteomes" id="UP000015241"/>
    </source>
</evidence>
<evidence type="ECO:0000313" key="16">
    <source>
        <dbReference type="EMBL" id="EPS97816.1"/>
    </source>
</evidence>
<proteinExistence type="inferred from homology"/>
<dbReference type="SUPFAM" id="SSF103243">
    <property type="entry name" value="KA1-like"/>
    <property type="match status" value="1"/>
</dbReference>
<dbReference type="CDD" id="cd12122">
    <property type="entry name" value="AMPKA_C"/>
    <property type="match status" value="1"/>
</dbReference>
<dbReference type="GO" id="GO:0106310">
    <property type="term" value="F:protein serine kinase activity"/>
    <property type="evidence" value="ECO:0007669"/>
    <property type="project" value="RHEA"/>
</dbReference>
<name>S8DXQ3_FOMSC</name>
<evidence type="ECO:0000256" key="1">
    <source>
        <dbReference type="ARBA" id="ARBA00004123"/>
    </source>
</evidence>
<evidence type="ECO:0000256" key="12">
    <source>
        <dbReference type="ARBA" id="ARBA00023277"/>
    </source>
</evidence>
<dbReference type="Gene3D" id="1.10.510.10">
    <property type="entry name" value="Transferase(Phosphotransferase) domain 1"/>
    <property type="match status" value="1"/>
</dbReference>
<feature type="domain" description="Protein kinase" evidence="15">
    <location>
        <begin position="17"/>
        <end position="268"/>
    </location>
</feature>
<dbReference type="PANTHER" id="PTHR24346">
    <property type="entry name" value="MAP/MICROTUBULE AFFINITY-REGULATING KINASE"/>
    <property type="match status" value="1"/>
</dbReference>
<dbReference type="Proteomes" id="UP000015241">
    <property type="component" value="Unassembled WGS sequence"/>
</dbReference>
<dbReference type="SUPFAM" id="SSF56112">
    <property type="entry name" value="Protein kinase-like (PK-like)"/>
    <property type="match status" value="1"/>
</dbReference>
<dbReference type="InterPro" id="IPR011009">
    <property type="entry name" value="Kinase-like_dom_sf"/>
</dbReference>
<protein>
    <recommendedName>
        <fullName evidence="4">non-specific serine/threonine protein kinase</fullName>
        <ecNumber evidence="4">2.7.11.1</ecNumber>
    </recommendedName>
</protein>
<dbReference type="GO" id="GO:0005634">
    <property type="term" value="C:nucleus"/>
    <property type="evidence" value="ECO:0007669"/>
    <property type="project" value="UniProtKB-SubCell"/>
</dbReference>
<comment type="similarity">
    <text evidence="3">Belongs to the protein kinase superfamily. CAMK Ser/Thr protein kinase family. SNF1 subfamily.</text>
</comment>
<dbReference type="Pfam" id="PF08587">
    <property type="entry name" value="UBA_2"/>
    <property type="match status" value="1"/>
</dbReference>
<evidence type="ECO:0000256" key="11">
    <source>
        <dbReference type="ARBA" id="ARBA00023242"/>
    </source>
</evidence>
<evidence type="ECO:0000256" key="10">
    <source>
        <dbReference type="ARBA" id="ARBA00022840"/>
    </source>
</evidence>
<dbReference type="GO" id="GO:0035556">
    <property type="term" value="P:intracellular signal transduction"/>
    <property type="evidence" value="ECO:0007669"/>
    <property type="project" value="TreeGrafter"/>
</dbReference>
<evidence type="ECO:0000256" key="3">
    <source>
        <dbReference type="ARBA" id="ARBA00006234"/>
    </source>
</evidence>
<organism evidence="16 17">
    <name type="scientific">Fomitopsis schrenkii</name>
    <name type="common">Brown rot fungus</name>
    <dbReference type="NCBI Taxonomy" id="2126942"/>
    <lineage>
        <taxon>Eukaryota</taxon>
        <taxon>Fungi</taxon>
        <taxon>Dikarya</taxon>
        <taxon>Basidiomycota</taxon>
        <taxon>Agaricomycotina</taxon>
        <taxon>Agaricomycetes</taxon>
        <taxon>Polyporales</taxon>
        <taxon>Fomitopsis</taxon>
    </lineage>
</organism>
<evidence type="ECO:0000256" key="13">
    <source>
        <dbReference type="ARBA" id="ARBA00047899"/>
    </source>
</evidence>
<dbReference type="FunFam" id="3.30.200.20:FF:000003">
    <property type="entry name" value="Non-specific serine/threonine protein kinase"/>
    <property type="match status" value="1"/>
</dbReference>
<reference evidence="16 17" key="1">
    <citation type="journal article" date="2012" name="Science">
        <title>The Paleozoic origin of enzymatic lignin decomposition reconstructed from 31 fungal genomes.</title>
        <authorList>
            <person name="Floudas D."/>
            <person name="Binder M."/>
            <person name="Riley R."/>
            <person name="Barry K."/>
            <person name="Blanchette R.A."/>
            <person name="Henrissat B."/>
            <person name="Martinez A.T."/>
            <person name="Otillar R."/>
            <person name="Spatafora J.W."/>
            <person name="Yadav J.S."/>
            <person name="Aerts A."/>
            <person name="Benoit I."/>
            <person name="Boyd A."/>
            <person name="Carlson A."/>
            <person name="Copeland A."/>
            <person name="Coutinho P.M."/>
            <person name="de Vries R.P."/>
            <person name="Ferreira P."/>
            <person name="Findley K."/>
            <person name="Foster B."/>
            <person name="Gaskell J."/>
            <person name="Glotzer D."/>
            <person name="Gorecki P."/>
            <person name="Heitman J."/>
            <person name="Hesse C."/>
            <person name="Hori C."/>
            <person name="Igarashi K."/>
            <person name="Jurgens J.A."/>
            <person name="Kallen N."/>
            <person name="Kersten P."/>
            <person name="Kohler A."/>
            <person name="Kuees U."/>
            <person name="Kumar T.K.A."/>
            <person name="Kuo A."/>
            <person name="LaButti K."/>
            <person name="Larrondo L.F."/>
            <person name="Lindquist E."/>
            <person name="Ling A."/>
            <person name="Lombard V."/>
            <person name="Lucas S."/>
            <person name="Lundell T."/>
            <person name="Martin R."/>
            <person name="McLaughlin D.J."/>
            <person name="Morgenstern I."/>
            <person name="Morin E."/>
            <person name="Murat C."/>
            <person name="Nagy L.G."/>
            <person name="Nolan M."/>
            <person name="Ohm R.A."/>
            <person name="Patyshakuliyeva A."/>
            <person name="Rokas A."/>
            <person name="Ruiz-Duenas F.J."/>
            <person name="Sabat G."/>
            <person name="Salamov A."/>
            <person name="Samejima M."/>
            <person name="Schmutz J."/>
            <person name="Slot J.C."/>
            <person name="St John F."/>
            <person name="Stenlid J."/>
            <person name="Sun H."/>
            <person name="Sun S."/>
            <person name="Syed K."/>
            <person name="Tsang A."/>
            <person name="Wiebenga A."/>
            <person name="Young D."/>
            <person name="Pisabarro A."/>
            <person name="Eastwood D.C."/>
            <person name="Martin F."/>
            <person name="Cullen D."/>
            <person name="Grigoriev I.V."/>
            <person name="Hibbett D.S."/>
        </authorList>
    </citation>
    <scope>NUCLEOTIDE SEQUENCE</scope>
    <source>
        <strain evidence="17">FP-58527</strain>
    </source>
</reference>
<dbReference type="GO" id="GO:0005524">
    <property type="term" value="F:ATP binding"/>
    <property type="evidence" value="ECO:0007669"/>
    <property type="project" value="UniProtKB-KW"/>
</dbReference>
<evidence type="ECO:0000256" key="14">
    <source>
        <dbReference type="ARBA" id="ARBA00048679"/>
    </source>
</evidence>
<dbReference type="Gene3D" id="3.30.310.80">
    <property type="entry name" value="Kinase associated domain 1, KA1"/>
    <property type="match status" value="1"/>
</dbReference>
<keyword evidence="12" id="KW-0119">Carbohydrate metabolism</keyword>
<dbReference type="InParanoid" id="S8DXQ3"/>
<keyword evidence="10" id="KW-0067">ATP-binding</keyword>
<dbReference type="InterPro" id="IPR028375">
    <property type="entry name" value="KA1/Ssp2_C"/>
</dbReference>
<evidence type="ECO:0000256" key="7">
    <source>
        <dbReference type="ARBA" id="ARBA00022679"/>
    </source>
</evidence>
<evidence type="ECO:0000259" key="15">
    <source>
        <dbReference type="PROSITE" id="PS50011"/>
    </source>
</evidence>
<evidence type="ECO:0000256" key="4">
    <source>
        <dbReference type="ARBA" id="ARBA00012513"/>
    </source>
</evidence>
<dbReference type="GO" id="GO:0004674">
    <property type="term" value="F:protein serine/threonine kinase activity"/>
    <property type="evidence" value="ECO:0007669"/>
    <property type="project" value="UniProtKB-KW"/>
</dbReference>
<evidence type="ECO:0000256" key="8">
    <source>
        <dbReference type="ARBA" id="ARBA00022741"/>
    </source>
</evidence>
<evidence type="ECO:0000256" key="6">
    <source>
        <dbReference type="ARBA" id="ARBA00022527"/>
    </source>
</evidence>
<keyword evidence="9" id="KW-0418">Kinase</keyword>